<feature type="region of interest" description="Disordered" evidence="3">
    <location>
        <begin position="2276"/>
        <end position="2296"/>
    </location>
</feature>
<sequence>MPACSSEGACLEGLWASSPSNSKSSSPAASAAVLPPTTSTTSASSPTTTTTTMTTSISLLERRQSHINKAELSRLKVDGSPISNGRHATRSQLAAPQERSSAARRIFGYLLLWPALWVSFWLWVGWLCLQPGLACLRLLPWPGQRYNARQQTAAAPRRAARPCVLLSGGSSVQTVRLARSLSEAGARVVVCELEGLFGLARFSRACTRYYSVPRPGPRSGAAAYVRAPPRHRVPRASLGLRARQHGQSGLLRRPGAQAPGVAGRRLLGAQGPGVSAPRRPARAAVEGPQGRTGRADVPAAQRRPAGGPGPLRVRQSARALRSSAGGPGTLDCCRTSPAASRWLATGRRLCFRSQRADIDHWLERYFELGWADSAGCINGHLSFRFGLGTGNELLPLGCRVGLGPAYLSQEARHARLLLRPLIGVPRQTSLQQLHQQQPSCGHGNHASESSSRGLDKREALFIYWDPLPYCVYCWVQLPFRRLVDALGAQRAQHQPPLAVVRCLVQTKSQKKDGMIPSSSLAGRRMEGSSSRKDSDETTGDEEPEESYSAEMLLKQNYELRHRLEDEAASYKRRLDTYRQAQQHQAALVSRLQAKVLQYKQRCSELENNASDSPADEDRLAPASSSHLILQTAQQTMRDMRDAEQITDLDAAMRKLAEERARSERLQQLNAQLKDQLEESHRSNETLTSDLQKLSSEWDSLREEMTTKEDEWKEEEMAFNEYYASEHARLLNLWRDVVSLKRLFSDMKFTTERDLGKMRTQLATTASDTLTACSSTGFALKLQAMLPDRQRQSQGQSQLQSSAEAQELQLAKDRLEAALTDVRAKDERILHLTRDLQLLQDKCGESEAAVAQKQRIQEDLEILQTALREIAHAVIQDAEARDIDASVNSQTTPHLHLSPAGPPPKRPTTRVSTIPAFAESTISAVQAALHKYQLSIHELQVKLQTNKEQLSLSRKQTENLEERFLALEEKNAEMTIQLDSLRSQSLHLSQEKEMLQKALDNARCEKLSLDKSRLEYASTIDTLNADYDKLDKLNVKMEKLCRGLEDDKAYLQAEVDRLTKDCDSREASLRIEEERSSKLREEMLSLREDLSKANLARDVLEQQKLEVDSHLSQVEKSKADIELELERVVLDKSDLQELMSKLQAVCLSHEENLARLQEELKKCIDENNNLMSQCTDQQNDLASLRKELLQAEQTRLDLESEKVTMHEKMKFLEIEKEKVEMELAQVSRERGDLSNQLSILTRKKEALNEELMRLKQRFEQAGEMNARINRSLEDLVKDNEEKQVMIESGDKEIQRLQEILASTRSEKETLEAILFETQSNLEGMHSKKLQLEKEQQELLIKQESLKGQILRLTKELENSEKHARDIKHSLTQLSENQEAEFQNVVLNLKKQSEEAIKKLNEEKEQIKVASEKKLQMDLSRLENEKENELSQLNQRMEELQQHIENVCQQHEEVLLRAENDKQQALLIAHQDQQVLMDKLENVYRELEGEKGTLDRFRRESACQAEQDRNSLNKMRDELNRIKSKIDETKLRSEEEKLKLELKIEEVRNERDSAVKENEELQVQLHMSEDKVDELHNQLQETVRKLKEAEVTIETSRKELVDVRRQLTDSNYEKEKYNSSNKELRERIKQIESEKREQARTLEEVYQKMAGLEEARTTLDSDRNRLQSNIRESEREILQLQQQLRITQEDLTKSQNLNNQAQNTEKEIQGRLANEIEERERLHLQLHQMKKQVVDLENSLEVTRMELGKLRAHHDEEDERARGREQELLVRLEEARCRERKLEDQKHNLEVCLADASQQLQELKARLGGSEGRVRALDAQLSQLDAHKKELEQKLSSIVLILRRIAGIQFDGSVSMPFKVSPQQTRRFSPARGGCIEVRNTSRITFAFFHTVQEPADGNREVILDVDPEAVRRGVKALMQQVAQIERERDDCKTELSSTRKQLLEAQENQMKIDSKLSSLMASMRSLQDEKNSMETKLMQKSTLLQQQTEKLQDKTSECDRFRERVMSLELAVSGNCDEKTMFEDKIEKLKQMVNKLENDKRMIKEELSKSENRATQMEVHRMSLEGDLQRLQMIIQEKESNIQKLQDRCDTQARTITTLEERCSSLKSTVEQMNRSLESAASAESDMKCEINQLHRSLIEFNAHSQSDTEKMKQLQKQLSTTESERRVLAERLENVQSSLCELRHANQMLSDQNARLQNEVSNSEVLRSGLEAQLRLSSWPSDSRGTACSGVAANYSDNKDHEEITRQLQQLQRERSELRTKLDLLTDKVKGLENDKRNLERQVSSSRMRSKSYERPEKILTSELSIEQSLNNDQLEQENRELRAKVRRLEKQLVDREAEISRLKAQVHSSSMLELTTRDRSHCELERSRAAQLQAEKLLEAREQSHRQQVIRLESQIHALREQLNQEIKRRQLYVLRSSRAGREMQQIRQALGDSLRTVSQDPSLDAVLLEHEARKLDCTMATTASLPASFSLPLPSSTSMSLERARSPLP</sequence>
<protein>
    <recommendedName>
        <fullName evidence="5">Rootletin-like coiled-coil domain-containing protein</fullName>
    </recommendedName>
</protein>
<evidence type="ECO:0000313" key="6">
    <source>
        <dbReference type="EMBL" id="CAB0039601.1"/>
    </source>
</evidence>
<feature type="compositionally biased region" description="Basic and acidic residues" evidence="3">
    <location>
        <begin position="523"/>
        <end position="535"/>
    </location>
</feature>
<organism evidence="6 7">
    <name type="scientific">Trichogramma brassicae</name>
    <dbReference type="NCBI Taxonomy" id="86971"/>
    <lineage>
        <taxon>Eukaryota</taxon>
        <taxon>Metazoa</taxon>
        <taxon>Ecdysozoa</taxon>
        <taxon>Arthropoda</taxon>
        <taxon>Hexapoda</taxon>
        <taxon>Insecta</taxon>
        <taxon>Pterygota</taxon>
        <taxon>Neoptera</taxon>
        <taxon>Endopterygota</taxon>
        <taxon>Hymenoptera</taxon>
        <taxon>Apocrita</taxon>
        <taxon>Proctotrupomorpha</taxon>
        <taxon>Chalcidoidea</taxon>
        <taxon>Trichogrammatidae</taxon>
        <taxon>Trichogramma</taxon>
    </lineage>
</organism>
<feature type="coiled-coil region" evidence="2">
    <location>
        <begin position="560"/>
        <end position="608"/>
    </location>
</feature>
<feature type="compositionally biased region" description="Low complexity" evidence="3">
    <location>
        <begin position="2469"/>
        <end position="2483"/>
    </location>
</feature>
<feature type="coiled-coil region" evidence="2">
    <location>
        <begin position="645"/>
        <end position="710"/>
    </location>
</feature>
<dbReference type="InterPro" id="IPR055167">
    <property type="entry name" value="Rootletin-like_CC"/>
</dbReference>
<keyword evidence="4" id="KW-0472">Membrane</keyword>
<evidence type="ECO:0000259" key="5">
    <source>
        <dbReference type="Pfam" id="PF15035"/>
    </source>
</evidence>
<feature type="compositionally biased region" description="Acidic residues" evidence="3">
    <location>
        <begin position="536"/>
        <end position="547"/>
    </location>
</feature>
<dbReference type="SUPFAM" id="SSF57997">
    <property type="entry name" value="Tropomyosin"/>
    <property type="match status" value="1"/>
</dbReference>
<dbReference type="PANTHER" id="PTHR23159">
    <property type="entry name" value="CENTROSOMAL PROTEIN 2"/>
    <property type="match status" value="1"/>
</dbReference>
<keyword evidence="1 2" id="KW-0175">Coiled coil</keyword>
<feature type="domain" description="Rootletin-like coiled-coil" evidence="5">
    <location>
        <begin position="571"/>
        <end position="763"/>
    </location>
</feature>
<evidence type="ECO:0000313" key="7">
    <source>
        <dbReference type="Proteomes" id="UP000479190"/>
    </source>
</evidence>
<feature type="coiled-coil region" evidence="2">
    <location>
        <begin position="942"/>
        <end position="1312"/>
    </location>
</feature>
<evidence type="ECO:0000256" key="1">
    <source>
        <dbReference type="ARBA" id="ARBA00023054"/>
    </source>
</evidence>
<evidence type="ECO:0000256" key="3">
    <source>
        <dbReference type="SAM" id="MobiDB-lite"/>
    </source>
</evidence>
<name>A0A6H5IRX7_9HYME</name>
<feature type="coiled-coil region" evidence="2">
    <location>
        <begin position="1341"/>
        <end position="1832"/>
    </location>
</feature>
<feature type="region of interest" description="Disordered" evidence="3">
    <location>
        <begin position="890"/>
        <end position="909"/>
    </location>
</feature>
<dbReference type="SUPFAM" id="SSF58100">
    <property type="entry name" value="Bacterial hemolysins"/>
    <property type="match status" value="1"/>
</dbReference>
<accession>A0A6H5IRX7</accession>
<dbReference type="Pfam" id="PF15035">
    <property type="entry name" value="Rootletin"/>
    <property type="match status" value="1"/>
</dbReference>
<feature type="coiled-coil region" evidence="2">
    <location>
        <begin position="2383"/>
        <end position="2410"/>
    </location>
</feature>
<evidence type="ECO:0000256" key="2">
    <source>
        <dbReference type="SAM" id="Coils"/>
    </source>
</evidence>
<dbReference type="Proteomes" id="UP000479190">
    <property type="component" value="Unassembled WGS sequence"/>
</dbReference>
<feature type="transmembrane region" description="Helical" evidence="4">
    <location>
        <begin position="106"/>
        <end position="126"/>
    </location>
</feature>
<feature type="region of interest" description="Disordered" evidence="3">
    <location>
        <begin position="510"/>
        <end position="548"/>
    </location>
</feature>
<keyword evidence="4" id="KW-0812">Transmembrane</keyword>
<dbReference type="OrthoDB" id="3549872at2759"/>
<dbReference type="EMBL" id="CADCXV010000972">
    <property type="protein sequence ID" value="CAB0039601.1"/>
    <property type="molecule type" value="Genomic_DNA"/>
</dbReference>
<proteinExistence type="predicted"/>
<gene>
    <name evidence="6" type="ORF">TBRA_LOCUS11340</name>
</gene>
<feature type="coiled-coil region" evidence="2">
    <location>
        <begin position="2144"/>
        <end position="2213"/>
    </location>
</feature>
<dbReference type="Gene3D" id="1.20.5.170">
    <property type="match status" value="1"/>
</dbReference>
<reference evidence="6 7" key="1">
    <citation type="submission" date="2020-02" db="EMBL/GenBank/DDBJ databases">
        <authorList>
            <person name="Ferguson B K."/>
        </authorList>
    </citation>
    <scope>NUCLEOTIDE SEQUENCE [LARGE SCALE GENOMIC DNA]</scope>
</reference>
<feature type="region of interest" description="Disordered" evidence="3">
    <location>
        <begin position="17"/>
        <end position="53"/>
    </location>
</feature>
<keyword evidence="7" id="KW-1185">Reference proteome</keyword>
<feature type="coiled-coil region" evidence="2">
    <location>
        <begin position="1913"/>
        <end position="2115"/>
    </location>
</feature>
<evidence type="ECO:0000256" key="4">
    <source>
        <dbReference type="SAM" id="Phobius"/>
    </source>
</evidence>
<dbReference type="PANTHER" id="PTHR23159:SF31">
    <property type="entry name" value="CENTROSOME-ASSOCIATED PROTEIN CEP250 ISOFORM X1"/>
    <property type="match status" value="1"/>
</dbReference>
<keyword evidence="4" id="KW-1133">Transmembrane helix</keyword>
<feature type="region of interest" description="Disordered" evidence="3">
    <location>
        <begin position="263"/>
        <end position="331"/>
    </location>
</feature>
<feature type="region of interest" description="Disordered" evidence="3">
    <location>
        <begin position="2469"/>
        <end position="2491"/>
    </location>
</feature>